<comment type="caution">
    <text evidence="6">The sequence shown here is derived from an EMBL/GenBank/DDBJ whole genome shotgun (WGS) entry which is preliminary data.</text>
</comment>
<dbReference type="AlphaFoldDB" id="A0AA38WK84"/>
<name>A0AA38WK84_9ASTR</name>
<dbReference type="GO" id="GO:0015074">
    <property type="term" value="P:DNA integration"/>
    <property type="evidence" value="ECO:0007669"/>
    <property type="project" value="InterPro"/>
</dbReference>
<feature type="transmembrane region" description="Helical" evidence="4">
    <location>
        <begin position="6"/>
        <end position="25"/>
    </location>
</feature>
<organism evidence="6 7">
    <name type="scientific">Centaurea solstitialis</name>
    <name type="common">yellow star-thistle</name>
    <dbReference type="NCBI Taxonomy" id="347529"/>
    <lineage>
        <taxon>Eukaryota</taxon>
        <taxon>Viridiplantae</taxon>
        <taxon>Streptophyta</taxon>
        <taxon>Embryophyta</taxon>
        <taxon>Tracheophyta</taxon>
        <taxon>Spermatophyta</taxon>
        <taxon>Magnoliopsida</taxon>
        <taxon>eudicotyledons</taxon>
        <taxon>Gunneridae</taxon>
        <taxon>Pentapetalae</taxon>
        <taxon>asterids</taxon>
        <taxon>campanulids</taxon>
        <taxon>Asterales</taxon>
        <taxon>Asteraceae</taxon>
        <taxon>Carduoideae</taxon>
        <taxon>Cardueae</taxon>
        <taxon>Centaureinae</taxon>
        <taxon>Centaurea</taxon>
    </lineage>
</organism>
<evidence type="ECO:0000313" key="6">
    <source>
        <dbReference type="EMBL" id="KAJ9552889.1"/>
    </source>
</evidence>
<evidence type="ECO:0000256" key="3">
    <source>
        <dbReference type="SAM" id="MobiDB-lite"/>
    </source>
</evidence>
<protein>
    <recommendedName>
        <fullName evidence="5">Integrase catalytic domain-containing protein</fullName>
    </recommendedName>
</protein>
<dbReference type="InterPro" id="IPR039537">
    <property type="entry name" value="Retrotran_Ty1/copia-like"/>
</dbReference>
<keyword evidence="4" id="KW-1133">Transmembrane helix</keyword>
<keyword evidence="1" id="KW-0479">Metal-binding</keyword>
<dbReference type="InterPro" id="IPR057670">
    <property type="entry name" value="SH3_retrovirus"/>
</dbReference>
<evidence type="ECO:0000256" key="2">
    <source>
        <dbReference type="ARBA" id="ARBA00022801"/>
    </source>
</evidence>
<dbReference type="GO" id="GO:0003676">
    <property type="term" value="F:nucleic acid binding"/>
    <property type="evidence" value="ECO:0007669"/>
    <property type="project" value="InterPro"/>
</dbReference>
<evidence type="ECO:0000259" key="5">
    <source>
        <dbReference type="PROSITE" id="PS50994"/>
    </source>
</evidence>
<feature type="domain" description="Integrase catalytic" evidence="5">
    <location>
        <begin position="1"/>
        <end position="133"/>
    </location>
</feature>
<dbReference type="PANTHER" id="PTHR42648:SF20">
    <property type="entry name" value="RNA-DIRECTED DNA POLYMERASE"/>
    <property type="match status" value="1"/>
</dbReference>
<feature type="region of interest" description="Disordered" evidence="3">
    <location>
        <begin position="183"/>
        <end position="216"/>
    </location>
</feature>
<dbReference type="EMBL" id="JARYMX010000004">
    <property type="protein sequence ID" value="KAJ9552889.1"/>
    <property type="molecule type" value="Genomic_DNA"/>
</dbReference>
<proteinExistence type="predicted"/>
<dbReference type="GO" id="GO:0046872">
    <property type="term" value="F:metal ion binding"/>
    <property type="evidence" value="ECO:0007669"/>
    <property type="project" value="UniProtKB-KW"/>
</dbReference>
<dbReference type="Gene3D" id="3.30.420.10">
    <property type="entry name" value="Ribonuclease H-like superfamily/Ribonuclease H"/>
    <property type="match status" value="1"/>
</dbReference>
<gene>
    <name evidence="6" type="ORF">OSB04_016934</name>
</gene>
<reference evidence="6" key="1">
    <citation type="submission" date="2023-03" db="EMBL/GenBank/DDBJ databases">
        <title>Chromosome-scale reference genome and RAD-based genetic map of yellow starthistle (Centaurea solstitialis) reveal putative structural variation and QTLs associated with invader traits.</title>
        <authorList>
            <person name="Reatini B."/>
            <person name="Cang F.A."/>
            <person name="Jiang Q."/>
            <person name="Mckibben M.T.W."/>
            <person name="Barker M.S."/>
            <person name="Rieseberg L.H."/>
            <person name="Dlugosch K.M."/>
        </authorList>
    </citation>
    <scope>NUCLEOTIDE SEQUENCE</scope>
    <source>
        <strain evidence="6">CAN-66</strain>
        <tissue evidence="6">Leaf</tissue>
    </source>
</reference>
<keyword evidence="4" id="KW-0472">Membrane</keyword>
<dbReference type="InterPro" id="IPR001584">
    <property type="entry name" value="Integrase_cat-core"/>
</dbReference>
<evidence type="ECO:0000313" key="7">
    <source>
        <dbReference type="Proteomes" id="UP001172457"/>
    </source>
</evidence>
<keyword evidence="4" id="KW-0812">Transmembrane</keyword>
<dbReference type="Pfam" id="PF07727">
    <property type="entry name" value="RVT_2"/>
    <property type="match status" value="1"/>
</dbReference>
<sequence length="374" mass="42887">MAEKGISTLFVMTLADFYMFIFYTLKIKHLKHLKFTKLKSDRGGEYFNYEFDTFCEENGIKHERTSPFIPQQNGLAEWKNRTLVEMVNCMLNHSGLPTNLLGEALLTTFHIHNRITSRLWKGRKPDLDYFKAWVVLLTTELLIPKRSKLEARAIKSIFVGYAVNSPAYRLLVRKQISLKTNAENSDRMLDPDLPGTSNDGSKTAQKDDEPRRSTRVRKEKSLGYDFLSYLVEGNHKKVTREVIFAINIDDDPKTFEEALSSRDASLWREAINNEMDSIMSNGTCRYPDGTVSTFKARVVAKGYRQREGIDYFDTSAPVARISSIRTLIAISALKGLYIHQMAVKTAFLNGYLNEKVYMEKHEGFVMTGQENKVL</sequence>
<evidence type="ECO:0000256" key="4">
    <source>
        <dbReference type="SAM" id="Phobius"/>
    </source>
</evidence>
<dbReference type="Proteomes" id="UP001172457">
    <property type="component" value="Chromosome 4"/>
</dbReference>
<dbReference type="PROSITE" id="PS50994">
    <property type="entry name" value="INTEGRASE"/>
    <property type="match status" value="1"/>
</dbReference>
<dbReference type="InterPro" id="IPR012337">
    <property type="entry name" value="RNaseH-like_sf"/>
</dbReference>
<keyword evidence="7" id="KW-1185">Reference proteome</keyword>
<dbReference type="InterPro" id="IPR036397">
    <property type="entry name" value="RNaseH_sf"/>
</dbReference>
<evidence type="ECO:0000256" key="1">
    <source>
        <dbReference type="ARBA" id="ARBA00022723"/>
    </source>
</evidence>
<accession>A0AA38WK84</accession>
<dbReference type="PANTHER" id="PTHR42648">
    <property type="entry name" value="TRANSPOSASE, PUTATIVE-RELATED"/>
    <property type="match status" value="1"/>
</dbReference>
<keyword evidence="2" id="KW-0378">Hydrolase</keyword>
<dbReference type="GO" id="GO:0016787">
    <property type="term" value="F:hydrolase activity"/>
    <property type="evidence" value="ECO:0007669"/>
    <property type="project" value="UniProtKB-KW"/>
</dbReference>
<dbReference type="SUPFAM" id="SSF53098">
    <property type="entry name" value="Ribonuclease H-like"/>
    <property type="match status" value="1"/>
</dbReference>
<dbReference type="Pfam" id="PF25597">
    <property type="entry name" value="SH3_retrovirus"/>
    <property type="match status" value="1"/>
</dbReference>
<dbReference type="InterPro" id="IPR013103">
    <property type="entry name" value="RVT_2"/>
</dbReference>